<evidence type="ECO:0000256" key="1">
    <source>
        <dbReference type="ARBA" id="ARBA00004141"/>
    </source>
</evidence>
<feature type="transmembrane region" description="Helical" evidence="8">
    <location>
        <begin position="130"/>
        <end position="148"/>
    </location>
</feature>
<evidence type="ECO:0000256" key="4">
    <source>
        <dbReference type="ARBA" id="ARBA00022970"/>
    </source>
</evidence>
<evidence type="ECO:0000256" key="3">
    <source>
        <dbReference type="ARBA" id="ARBA00022692"/>
    </source>
</evidence>
<dbReference type="CTD" id="20315825"/>
<organism evidence="10 11">
    <name type="scientific">Opisthorchis viverrini</name>
    <name type="common">Southeast Asian liver fluke</name>
    <dbReference type="NCBI Taxonomy" id="6198"/>
    <lineage>
        <taxon>Eukaryota</taxon>
        <taxon>Metazoa</taxon>
        <taxon>Spiralia</taxon>
        <taxon>Lophotrochozoa</taxon>
        <taxon>Platyhelminthes</taxon>
        <taxon>Trematoda</taxon>
        <taxon>Digenea</taxon>
        <taxon>Opisthorchiida</taxon>
        <taxon>Opisthorchiata</taxon>
        <taxon>Opisthorchiidae</taxon>
        <taxon>Opisthorchis</taxon>
    </lineage>
</organism>
<name>A0A074ZXP8_OPIVI</name>
<feature type="domain" description="Amino acid transporter transmembrane" evidence="9">
    <location>
        <begin position="15"/>
        <end position="406"/>
    </location>
</feature>
<feature type="transmembrane region" description="Helical" evidence="8">
    <location>
        <begin position="330"/>
        <end position="347"/>
    </location>
</feature>
<evidence type="ECO:0000313" key="11">
    <source>
        <dbReference type="Proteomes" id="UP000054324"/>
    </source>
</evidence>
<keyword evidence="5 8" id="KW-1133">Transmembrane helix</keyword>
<dbReference type="AlphaFoldDB" id="A0A074ZXP8"/>
<keyword evidence="6 8" id="KW-0472">Membrane</keyword>
<feature type="region of interest" description="Disordered" evidence="7">
    <location>
        <begin position="660"/>
        <end position="776"/>
    </location>
</feature>
<evidence type="ECO:0000256" key="5">
    <source>
        <dbReference type="ARBA" id="ARBA00022989"/>
    </source>
</evidence>
<dbReference type="KEGG" id="ovi:T265_01637"/>
<evidence type="ECO:0000256" key="6">
    <source>
        <dbReference type="ARBA" id="ARBA00023136"/>
    </source>
</evidence>
<evidence type="ECO:0000313" key="10">
    <source>
        <dbReference type="EMBL" id="KER32203.1"/>
    </source>
</evidence>
<accession>A0A074ZXP8</accession>
<feature type="region of interest" description="Disordered" evidence="7">
    <location>
        <begin position="489"/>
        <end position="522"/>
    </location>
</feature>
<feature type="transmembrane region" description="Helical" evidence="8">
    <location>
        <begin position="41"/>
        <end position="68"/>
    </location>
</feature>
<dbReference type="GO" id="GO:0015179">
    <property type="term" value="F:L-amino acid transmembrane transporter activity"/>
    <property type="evidence" value="ECO:0007669"/>
    <property type="project" value="TreeGrafter"/>
</dbReference>
<keyword evidence="11" id="KW-1185">Reference proteome</keyword>
<comment type="subcellular location">
    <subcellularLocation>
        <location evidence="1">Membrane</location>
        <topology evidence="1">Multi-pass membrane protein</topology>
    </subcellularLocation>
</comment>
<keyword evidence="2" id="KW-0813">Transport</keyword>
<dbReference type="OrthoDB" id="513400at2759"/>
<sequence length="776" mass="84498">MLRSRACDFRGHGQLAAVITLINCTMGVVALAMPYCFQQCGVLLSVVSILITGIACTGSCDLLIRLCLTHRVTSFEKTCFRHLGILGKLLTELSIIGLMLGFIVGYNVSLSDLGSGIASKLFINSEPENLRIPILTLFTVIITPLCFLTRVQSLSNLSAFAMLFYCLMILHMVFVIGLPKLFTDFPLSHMNWWRPAGLINCVPIFFASLFCQTQLHTVYCGSQHLSVSDMRRTVRLVMVIIAVAYSLFGFFGYVAFVNSGELPGNVFLIYPNDLRSLCVQAGFLFTVTVSIPLTLFPLRESLSSFLFHRNPSWAVDTDIGLDIPVPKNRFRLMTVCVLAVCFALSLTTSKIEIIIQLTSTLAGSLVGYILPGLTATYAFTHDKSARQRRHATMVLLVGVMLLAFSLLTARYVPDSVGSLPAGIQPAIPAPHFKAGPDSVAIAEPAAAAEPPKRSIDAILDKPDGLKNRDVDVRLEPKAVKQDMNVNGSERKSSVIDGNLNGPARIDREPNENQLESAAKKPVQSIVRPELEKLPDNVVMPVIHRQAVTTSADAVVKENDGLARVDREPNDERPKRAIVSRPTETSEKLPKGPAKDVALSTAVPKIKSGNERPLVSSLTNRAEVDLNAPGWIETQEKQVKRSIQSEQLLVRNSTLADSVVSARVKDKRNSKSTSPAPLTGSGIPSPEESASRVKSTKVKDENIRANQQENPATAAPETSTSQVLTTTMPANSMGTQQPSGRQKISVDEKSTLPPKQSQQVAPDEQGGKKPSVRLEVR</sequence>
<dbReference type="RefSeq" id="XP_009163967.1">
    <property type="nucleotide sequence ID" value="XM_009165703.1"/>
</dbReference>
<feature type="transmembrane region" description="Helical" evidence="8">
    <location>
        <begin position="353"/>
        <end position="379"/>
    </location>
</feature>
<dbReference type="PANTHER" id="PTHR22950:SF646">
    <property type="entry name" value="SODIUM-COUPLED NEUTRAL AMINO ACID TRANSPORTER 10-RELATED"/>
    <property type="match status" value="1"/>
</dbReference>
<protein>
    <recommendedName>
        <fullName evidence="9">Amino acid transporter transmembrane domain-containing protein</fullName>
    </recommendedName>
</protein>
<dbReference type="Pfam" id="PF01490">
    <property type="entry name" value="Aa_trans"/>
    <property type="match status" value="1"/>
</dbReference>
<feature type="transmembrane region" description="Helical" evidence="8">
    <location>
        <begin position="236"/>
        <end position="257"/>
    </location>
</feature>
<evidence type="ECO:0000259" key="9">
    <source>
        <dbReference type="Pfam" id="PF01490"/>
    </source>
</evidence>
<gene>
    <name evidence="10" type="ORF">T265_01637</name>
</gene>
<evidence type="ECO:0000256" key="8">
    <source>
        <dbReference type="SAM" id="Phobius"/>
    </source>
</evidence>
<keyword evidence="3 8" id="KW-0812">Transmembrane</keyword>
<dbReference type="GO" id="GO:0016020">
    <property type="term" value="C:membrane"/>
    <property type="evidence" value="ECO:0007669"/>
    <property type="project" value="UniProtKB-SubCell"/>
</dbReference>
<feature type="compositionally biased region" description="Basic and acidic residues" evidence="7">
    <location>
        <begin position="558"/>
        <end position="574"/>
    </location>
</feature>
<dbReference type="GeneID" id="20315825"/>
<feature type="transmembrane region" description="Helical" evidence="8">
    <location>
        <begin position="89"/>
        <end position="110"/>
    </location>
</feature>
<dbReference type="PANTHER" id="PTHR22950">
    <property type="entry name" value="AMINO ACID TRANSPORTER"/>
    <property type="match status" value="1"/>
</dbReference>
<dbReference type="InterPro" id="IPR013057">
    <property type="entry name" value="AA_transpt_TM"/>
</dbReference>
<dbReference type="STRING" id="6198.A0A074ZXP8"/>
<feature type="compositionally biased region" description="Basic and acidic residues" evidence="7">
    <location>
        <begin position="583"/>
        <end position="593"/>
    </location>
</feature>
<proteinExistence type="predicted"/>
<evidence type="ECO:0000256" key="7">
    <source>
        <dbReference type="SAM" id="MobiDB-lite"/>
    </source>
</evidence>
<dbReference type="EMBL" id="KL596636">
    <property type="protein sequence ID" value="KER32203.1"/>
    <property type="molecule type" value="Genomic_DNA"/>
</dbReference>
<reference evidence="10 11" key="1">
    <citation type="submission" date="2013-11" db="EMBL/GenBank/DDBJ databases">
        <title>Opisthorchis viverrini - life in the bile duct.</title>
        <authorList>
            <person name="Young N.D."/>
            <person name="Nagarajan N."/>
            <person name="Lin S.J."/>
            <person name="Korhonen P.K."/>
            <person name="Jex A.R."/>
            <person name="Hall R.S."/>
            <person name="Safavi-Hemami H."/>
            <person name="Kaewkong W."/>
            <person name="Bertrand D."/>
            <person name="Gao S."/>
            <person name="Seet Q."/>
            <person name="Wongkham S."/>
            <person name="Teh B.T."/>
            <person name="Wongkham C."/>
            <person name="Intapan P.M."/>
            <person name="Maleewong W."/>
            <person name="Yang X."/>
            <person name="Hu M."/>
            <person name="Wang Z."/>
            <person name="Hofmann A."/>
            <person name="Sternberg P.W."/>
            <person name="Tan P."/>
            <person name="Wang J."/>
            <person name="Gasser R.B."/>
        </authorList>
    </citation>
    <scope>NUCLEOTIDE SEQUENCE [LARGE SCALE GENOMIC DNA]</scope>
</reference>
<dbReference type="Proteomes" id="UP000054324">
    <property type="component" value="Unassembled WGS sequence"/>
</dbReference>
<feature type="transmembrane region" description="Helical" evidence="8">
    <location>
        <begin position="391"/>
        <end position="412"/>
    </location>
</feature>
<keyword evidence="4" id="KW-0029">Amino-acid transport</keyword>
<feature type="region of interest" description="Disordered" evidence="7">
    <location>
        <begin position="558"/>
        <end position="594"/>
    </location>
</feature>
<feature type="transmembrane region" description="Helical" evidence="8">
    <location>
        <begin position="277"/>
        <end position="298"/>
    </location>
</feature>
<feature type="transmembrane region" description="Helical" evidence="8">
    <location>
        <begin position="12"/>
        <end position="35"/>
    </location>
</feature>
<feature type="transmembrane region" description="Helical" evidence="8">
    <location>
        <begin position="160"/>
        <end position="177"/>
    </location>
</feature>
<evidence type="ECO:0000256" key="2">
    <source>
        <dbReference type="ARBA" id="ARBA00022448"/>
    </source>
</evidence>
<feature type="compositionally biased region" description="Polar residues" evidence="7">
    <location>
        <begin position="703"/>
        <end position="741"/>
    </location>
</feature>
<feature type="transmembrane region" description="Helical" evidence="8">
    <location>
        <begin position="197"/>
        <end position="215"/>
    </location>
</feature>